<reference evidence="1" key="1">
    <citation type="submission" date="2020-08" db="EMBL/GenBank/DDBJ databases">
        <title>Multicomponent nature underlies the extraordinary mechanical properties of spider dragline silk.</title>
        <authorList>
            <person name="Kono N."/>
            <person name="Nakamura H."/>
            <person name="Mori M."/>
            <person name="Yoshida Y."/>
            <person name="Ohtoshi R."/>
            <person name="Malay A.D."/>
            <person name="Moran D.A.P."/>
            <person name="Tomita M."/>
            <person name="Numata K."/>
            <person name="Arakawa K."/>
        </authorList>
    </citation>
    <scope>NUCLEOTIDE SEQUENCE</scope>
</reference>
<comment type="caution">
    <text evidence="1">The sequence shown here is derived from an EMBL/GenBank/DDBJ whole genome shotgun (WGS) entry which is preliminary data.</text>
</comment>
<dbReference type="Proteomes" id="UP000886998">
    <property type="component" value="Unassembled WGS sequence"/>
</dbReference>
<protein>
    <submittedName>
        <fullName evidence="1">Uncharacterized protein</fullName>
    </submittedName>
</protein>
<evidence type="ECO:0000313" key="1">
    <source>
        <dbReference type="EMBL" id="GFY69434.1"/>
    </source>
</evidence>
<sequence>MEQKFCVLSDEEILSTFCNSSDIQVIGQTVKESVEVVDKKTRVLHSLKELNMSLTSACKKLRSKKGKRCLRKITSVSLTTLLKEKGDLNRKIKNAQSCLSDVLSKIDYLKKLLEVPSIYLMATITIYDRRHLNNLRKKVLKLGSIVNKVISEVFNFISGLENIQADFSPLVDVKNLHETLHSIFLLNL</sequence>
<evidence type="ECO:0000313" key="2">
    <source>
        <dbReference type="Proteomes" id="UP000886998"/>
    </source>
</evidence>
<proteinExistence type="predicted"/>
<organism evidence="1 2">
    <name type="scientific">Trichonephila inaurata madagascariensis</name>
    <dbReference type="NCBI Taxonomy" id="2747483"/>
    <lineage>
        <taxon>Eukaryota</taxon>
        <taxon>Metazoa</taxon>
        <taxon>Ecdysozoa</taxon>
        <taxon>Arthropoda</taxon>
        <taxon>Chelicerata</taxon>
        <taxon>Arachnida</taxon>
        <taxon>Araneae</taxon>
        <taxon>Araneomorphae</taxon>
        <taxon>Entelegynae</taxon>
        <taxon>Araneoidea</taxon>
        <taxon>Nephilidae</taxon>
        <taxon>Trichonephila</taxon>
        <taxon>Trichonephila inaurata</taxon>
    </lineage>
</organism>
<dbReference type="AlphaFoldDB" id="A0A8X6YH23"/>
<keyword evidence="2" id="KW-1185">Reference proteome</keyword>
<name>A0A8X6YH23_9ARAC</name>
<accession>A0A8X6YH23</accession>
<dbReference type="EMBL" id="BMAV01017612">
    <property type="protein sequence ID" value="GFY69434.1"/>
    <property type="molecule type" value="Genomic_DNA"/>
</dbReference>
<gene>
    <name evidence="1" type="ORF">TNIN_347811</name>
</gene>